<name>A0A1D8ISD0_9GAMM</name>
<comment type="similarity">
    <text evidence="1 15 16">Belongs to the ATPase B chain family.</text>
</comment>
<dbReference type="PANTHER" id="PTHR33445:SF1">
    <property type="entry name" value="ATP SYNTHASE SUBUNIT B"/>
    <property type="match status" value="1"/>
</dbReference>
<dbReference type="InterPro" id="IPR028987">
    <property type="entry name" value="ATP_synth_B-like_membr_sf"/>
</dbReference>
<dbReference type="AlphaFoldDB" id="A0A1D8ISD0"/>
<evidence type="ECO:0000256" key="4">
    <source>
        <dbReference type="ARBA" id="ARBA00022547"/>
    </source>
</evidence>
<comment type="subunit">
    <text evidence="13">F-type ATPases have 2 components, F(1) - the catalytic core - and F(0) - the membrane proton channel. F(1) has five subunits: alpha(3), beta(3), gamma(1), delta(1), epsilon(1). F(0) has four main subunits: a(1), b(2) and c(10-14). The alpha and beta chains form an alternating ring which encloses part of the gamma chain. F(1) is attached to F(0) by a central stalk formed by the gamma and epsilon chains, while a peripheral stalk is formed by the delta and b chains.</text>
</comment>
<evidence type="ECO:0000256" key="11">
    <source>
        <dbReference type="ARBA" id="ARBA00025198"/>
    </source>
</evidence>
<organism evidence="18 19">
    <name type="scientific">Acidihalobacter yilgarnensis</name>
    <dbReference type="NCBI Taxonomy" id="2819280"/>
    <lineage>
        <taxon>Bacteria</taxon>
        <taxon>Pseudomonadati</taxon>
        <taxon>Pseudomonadota</taxon>
        <taxon>Gammaproteobacteria</taxon>
        <taxon>Chromatiales</taxon>
        <taxon>Ectothiorhodospiraceae</taxon>
        <taxon>Acidihalobacter</taxon>
    </lineage>
</organism>
<keyword evidence="2 15" id="KW-0813">Transport</keyword>
<evidence type="ECO:0000256" key="14">
    <source>
        <dbReference type="ARBA" id="ARBA00037847"/>
    </source>
</evidence>
<dbReference type="Pfam" id="PF00430">
    <property type="entry name" value="ATP-synt_B"/>
    <property type="match status" value="1"/>
</dbReference>
<comment type="function">
    <text evidence="11 15">F(1)F(0) ATP synthase produces ATP from ADP in the presence of a proton or sodium gradient. F-type ATPases consist of two structural domains, F(1) containing the extramembraneous catalytic core and F(0) containing the membrane proton channel, linked together by a central stalk and a peripheral stalk. During catalysis, ATP synthesis in the catalytic domain of F(1) is coupled via a rotary mechanism of the central stalk subunits to proton translocation.</text>
</comment>
<evidence type="ECO:0000256" key="5">
    <source>
        <dbReference type="ARBA" id="ARBA00022692"/>
    </source>
</evidence>
<evidence type="ECO:0000256" key="16">
    <source>
        <dbReference type="RuleBase" id="RU003848"/>
    </source>
</evidence>
<dbReference type="NCBIfam" id="NF004411">
    <property type="entry name" value="PRK05759.1-2"/>
    <property type="match status" value="1"/>
</dbReference>
<dbReference type="GO" id="GO:0045259">
    <property type="term" value="C:proton-transporting ATP synthase complex"/>
    <property type="evidence" value="ECO:0007669"/>
    <property type="project" value="UniProtKB-KW"/>
</dbReference>
<keyword evidence="17" id="KW-0175">Coiled coil</keyword>
<evidence type="ECO:0000256" key="15">
    <source>
        <dbReference type="HAMAP-Rule" id="MF_01398"/>
    </source>
</evidence>
<evidence type="ECO:0000256" key="13">
    <source>
        <dbReference type="ARBA" id="ARBA00026054"/>
    </source>
</evidence>
<reference evidence="19" key="1">
    <citation type="submission" date="2016-09" db="EMBL/GenBank/DDBJ databases">
        <title>Acidihalobacter prosperus F5.</title>
        <authorList>
            <person name="Khaleque H.N."/>
            <person name="Ramsay J.P."/>
            <person name="Kaksonen A.H."/>
            <person name="Boxall N.J."/>
            <person name="Watkin E.L.J."/>
        </authorList>
    </citation>
    <scope>NUCLEOTIDE SEQUENCE [LARGE SCALE GENOMIC DNA]</scope>
    <source>
        <strain evidence="19">F5</strain>
    </source>
</reference>
<evidence type="ECO:0000256" key="7">
    <source>
        <dbReference type="ARBA" id="ARBA00022989"/>
    </source>
</evidence>
<feature type="coiled-coil region" evidence="17">
    <location>
        <begin position="44"/>
        <end position="82"/>
    </location>
</feature>
<evidence type="ECO:0000256" key="12">
    <source>
        <dbReference type="ARBA" id="ARBA00025614"/>
    </source>
</evidence>
<dbReference type="EMBL" id="CP017415">
    <property type="protein sequence ID" value="AOU99412.1"/>
    <property type="molecule type" value="Genomic_DNA"/>
</dbReference>
<gene>
    <name evidence="15" type="primary">atpF</name>
    <name evidence="18" type="ORF">BI364_17085</name>
</gene>
<keyword evidence="9 15" id="KW-0472">Membrane</keyword>
<dbReference type="HAMAP" id="MF_01398">
    <property type="entry name" value="ATP_synth_b_bprime"/>
    <property type="match status" value="1"/>
</dbReference>
<keyword evidence="19" id="KW-1185">Reference proteome</keyword>
<evidence type="ECO:0000256" key="8">
    <source>
        <dbReference type="ARBA" id="ARBA00023065"/>
    </source>
</evidence>
<evidence type="ECO:0000256" key="9">
    <source>
        <dbReference type="ARBA" id="ARBA00023136"/>
    </source>
</evidence>
<evidence type="ECO:0000313" key="19">
    <source>
        <dbReference type="Proteomes" id="UP000095401"/>
    </source>
</evidence>
<dbReference type="InterPro" id="IPR005864">
    <property type="entry name" value="ATP_synth_F0_bsu_bac"/>
</dbReference>
<evidence type="ECO:0000256" key="17">
    <source>
        <dbReference type="SAM" id="Coils"/>
    </source>
</evidence>
<keyword evidence="7 15" id="KW-1133">Transmembrane helix</keyword>
<evidence type="ECO:0000256" key="3">
    <source>
        <dbReference type="ARBA" id="ARBA00022475"/>
    </source>
</evidence>
<dbReference type="GO" id="GO:0012505">
    <property type="term" value="C:endomembrane system"/>
    <property type="evidence" value="ECO:0007669"/>
    <property type="project" value="UniProtKB-SubCell"/>
</dbReference>
<comment type="subunit">
    <text evidence="15">F-type ATPases have 2 components, F(1) - the catalytic core - and F(0) - the membrane proton channel. F(1) has five subunits: alpha(3), beta(3), gamma(1), delta(1), epsilon(1). F(0) has three main subunits: a(1), b(2) and c(10-14). The alpha and beta chains form an alternating ring which encloses part of the gamma chain. F(1) is attached to F(0) by a central stalk formed by the gamma and epsilon chains, while a peripheral stalk is formed by the delta and b chains.</text>
</comment>
<dbReference type="Proteomes" id="UP000095401">
    <property type="component" value="Chromosome"/>
</dbReference>
<dbReference type="PANTHER" id="PTHR33445">
    <property type="entry name" value="ATP SYNTHASE SUBUNIT B', CHLOROPLASTIC"/>
    <property type="match status" value="1"/>
</dbReference>
<dbReference type="GO" id="GO:0046961">
    <property type="term" value="F:proton-transporting ATPase activity, rotational mechanism"/>
    <property type="evidence" value="ECO:0007669"/>
    <property type="project" value="TreeGrafter"/>
</dbReference>
<accession>A0A1D8ISD0</accession>
<evidence type="ECO:0000313" key="18">
    <source>
        <dbReference type="EMBL" id="AOU99412.1"/>
    </source>
</evidence>
<comment type="subcellular location">
    <subcellularLocation>
        <location evidence="15">Cell membrane</location>
        <topology evidence="15">Single-pass membrane protein</topology>
    </subcellularLocation>
    <subcellularLocation>
        <location evidence="14">Endomembrane system</location>
        <topology evidence="14">Single-pass membrane protein</topology>
    </subcellularLocation>
</comment>
<dbReference type="NCBIfam" id="TIGR01144">
    <property type="entry name" value="ATP_synt_b"/>
    <property type="match status" value="1"/>
</dbReference>
<evidence type="ECO:0000256" key="2">
    <source>
        <dbReference type="ARBA" id="ARBA00022448"/>
    </source>
</evidence>
<dbReference type="KEGG" id="aprs:BI364_17085"/>
<comment type="function">
    <text evidence="12">Component of the F(0) channel, it forms part of the peripheral stalk, linking F(1) to F(0). The b'-subunit is a diverged and duplicated form of b found in plants and photosynthetic bacteria.</text>
</comment>
<dbReference type="RefSeq" id="WP_070079761.1">
    <property type="nucleotide sequence ID" value="NZ_CP017415.1"/>
</dbReference>
<dbReference type="InterPro" id="IPR050059">
    <property type="entry name" value="ATP_synthase_B_chain"/>
</dbReference>
<dbReference type="SUPFAM" id="SSF81573">
    <property type="entry name" value="F1F0 ATP synthase subunit B, membrane domain"/>
    <property type="match status" value="1"/>
</dbReference>
<protein>
    <recommendedName>
        <fullName evidence="15">ATP synthase subunit b</fullName>
    </recommendedName>
    <alternativeName>
        <fullName evidence="15">ATP synthase F(0) sector subunit b</fullName>
    </alternativeName>
    <alternativeName>
        <fullName evidence="15">ATPase subunit I</fullName>
    </alternativeName>
    <alternativeName>
        <fullName evidence="15">F-type ATPase subunit b</fullName>
        <shortName evidence="15">F-ATPase subunit b</shortName>
    </alternativeName>
</protein>
<keyword evidence="3 15" id="KW-1003">Cell membrane</keyword>
<evidence type="ECO:0000256" key="1">
    <source>
        <dbReference type="ARBA" id="ARBA00005513"/>
    </source>
</evidence>
<evidence type="ECO:0000256" key="10">
    <source>
        <dbReference type="ARBA" id="ARBA00023310"/>
    </source>
</evidence>
<dbReference type="GO" id="GO:0005886">
    <property type="term" value="C:plasma membrane"/>
    <property type="evidence" value="ECO:0007669"/>
    <property type="project" value="UniProtKB-SubCell"/>
</dbReference>
<keyword evidence="6 15" id="KW-0375">Hydrogen ion transport</keyword>
<dbReference type="InterPro" id="IPR002146">
    <property type="entry name" value="ATP_synth_b/b'su_bac/chlpt"/>
</dbReference>
<keyword evidence="8 15" id="KW-0406">Ion transport</keyword>
<keyword evidence="4 15" id="KW-0138">CF(0)</keyword>
<sequence>MSITATLFAQILTFGLLVLFVKATLWGPMTRMLEDRKSRIAEGLAAAERGRREHELAEQRAEERLREAKTQAAEIIAQAQKRSAEIIDEAKNAATAESDRIKTAAEAELVQEVARARQQLRSQVVSLAVEGAGRVLAREVDAKVHEQALDDLVGQI</sequence>
<dbReference type="GO" id="GO:0046933">
    <property type="term" value="F:proton-transporting ATP synthase activity, rotational mechanism"/>
    <property type="evidence" value="ECO:0007669"/>
    <property type="project" value="UniProtKB-UniRule"/>
</dbReference>
<dbReference type="CDD" id="cd06503">
    <property type="entry name" value="ATP-synt_Fo_b"/>
    <property type="match status" value="1"/>
</dbReference>
<evidence type="ECO:0000256" key="6">
    <source>
        <dbReference type="ARBA" id="ARBA00022781"/>
    </source>
</evidence>
<keyword evidence="5 15" id="KW-0812">Transmembrane</keyword>
<proteinExistence type="inferred from homology"/>
<keyword evidence="10 15" id="KW-0066">ATP synthesis</keyword>
<dbReference type="Gene3D" id="1.20.5.620">
    <property type="entry name" value="F1F0 ATP synthase subunit B, membrane domain"/>
    <property type="match status" value="1"/>
</dbReference>